<dbReference type="InterPro" id="IPR001158">
    <property type="entry name" value="DIX"/>
</dbReference>
<keyword evidence="7" id="KW-1185">Reference proteome</keyword>
<dbReference type="RefSeq" id="XP_009012922.1">
    <property type="nucleotide sequence ID" value="XM_009014674.1"/>
</dbReference>
<evidence type="ECO:0000313" key="6">
    <source>
        <dbReference type="EnsemblMetazoa" id="HelroP74267"/>
    </source>
</evidence>
<dbReference type="AlphaFoldDB" id="T1G1P1"/>
<dbReference type="Pfam" id="PF00778">
    <property type="entry name" value="DIX"/>
    <property type="match status" value="1"/>
</dbReference>
<keyword evidence="1 2" id="KW-0879">Wnt signaling pathway</keyword>
<dbReference type="HOGENOM" id="CLU_173542_0_0_1"/>
<dbReference type="OrthoDB" id="10007451at2759"/>
<evidence type="ECO:0000259" key="4">
    <source>
        <dbReference type="PROSITE" id="PS50841"/>
    </source>
</evidence>
<reference evidence="7" key="1">
    <citation type="submission" date="2012-12" db="EMBL/GenBank/DDBJ databases">
        <authorList>
            <person name="Hellsten U."/>
            <person name="Grimwood J."/>
            <person name="Chapman J.A."/>
            <person name="Shapiro H."/>
            <person name="Aerts A."/>
            <person name="Otillar R.P."/>
            <person name="Terry A.Y."/>
            <person name="Boore J.L."/>
            <person name="Simakov O."/>
            <person name="Marletaz F."/>
            <person name="Cho S.-J."/>
            <person name="Edsinger-Gonzales E."/>
            <person name="Havlak P."/>
            <person name="Kuo D.-H."/>
            <person name="Larsson T."/>
            <person name="Lv J."/>
            <person name="Arendt D."/>
            <person name="Savage R."/>
            <person name="Osoegawa K."/>
            <person name="de Jong P."/>
            <person name="Lindberg D.R."/>
            <person name="Seaver E.C."/>
            <person name="Weisblat D.A."/>
            <person name="Putnam N.H."/>
            <person name="Grigoriev I.V."/>
            <person name="Rokhsar D.S."/>
        </authorList>
    </citation>
    <scope>NUCLEOTIDE SEQUENCE</scope>
</reference>
<reference evidence="6" key="3">
    <citation type="submission" date="2015-06" db="UniProtKB">
        <authorList>
            <consortium name="EnsemblMetazoa"/>
        </authorList>
    </citation>
    <scope>IDENTIFICATION</scope>
</reference>
<dbReference type="KEGG" id="hro:HELRODRAFT_74267"/>
<organism evidence="6 7">
    <name type="scientific">Helobdella robusta</name>
    <name type="common">Californian leech</name>
    <dbReference type="NCBI Taxonomy" id="6412"/>
    <lineage>
        <taxon>Eukaryota</taxon>
        <taxon>Metazoa</taxon>
        <taxon>Spiralia</taxon>
        <taxon>Lophotrochozoa</taxon>
        <taxon>Annelida</taxon>
        <taxon>Clitellata</taxon>
        <taxon>Hirudinea</taxon>
        <taxon>Rhynchobdellida</taxon>
        <taxon>Glossiphoniidae</taxon>
        <taxon>Helobdella</taxon>
    </lineage>
</organism>
<evidence type="ECO:0000313" key="7">
    <source>
        <dbReference type="Proteomes" id="UP000015101"/>
    </source>
</evidence>
<feature type="domain" description="DIX" evidence="4">
    <location>
        <begin position="28"/>
        <end position="110"/>
    </location>
</feature>
<dbReference type="GO" id="GO:0090090">
    <property type="term" value="P:negative regulation of canonical Wnt signaling pathway"/>
    <property type="evidence" value="ECO:0007669"/>
    <property type="project" value="InterPro"/>
</dbReference>
<dbReference type="PANTHER" id="PTHR46102">
    <property type="entry name" value="AXIN"/>
    <property type="match status" value="1"/>
</dbReference>
<dbReference type="SMART" id="SM00021">
    <property type="entry name" value="DAX"/>
    <property type="match status" value="1"/>
</dbReference>
<dbReference type="EMBL" id="AMQM01003104">
    <property type="status" value="NOT_ANNOTATED_CDS"/>
    <property type="molecule type" value="Genomic_DNA"/>
</dbReference>
<dbReference type="eggNOG" id="KOG3589">
    <property type="taxonomic scope" value="Eukaryota"/>
</dbReference>
<feature type="region of interest" description="Disordered" evidence="3">
    <location>
        <begin position="1"/>
        <end position="26"/>
    </location>
</feature>
<evidence type="ECO:0000256" key="2">
    <source>
        <dbReference type="PROSITE-ProRule" id="PRU00069"/>
    </source>
</evidence>
<dbReference type="EMBL" id="KB096023">
    <property type="protein sequence ID" value="ESO08900.1"/>
    <property type="molecule type" value="Genomic_DNA"/>
</dbReference>
<evidence type="ECO:0000256" key="3">
    <source>
        <dbReference type="SAM" id="MobiDB-lite"/>
    </source>
</evidence>
<dbReference type="CTD" id="20214989"/>
<evidence type="ECO:0000256" key="1">
    <source>
        <dbReference type="ARBA" id="ARBA00022687"/>
    </source>
</evidence>
<evidence type="ECO:0000313" key="5">
    <source>
        <dbReference type="EMBL" id="ESO08900.1"/>
    </source>
</evidence>
<dbReference type="InterPro" id="IPR029071">
    <property type="entry name" value="Ubiquitin-like_domsf"/>
</dbReference>
<proteinExistence type="predicted"/>
<dbReference type="Proteomes" id="UP000015101">
    <property type="component" value="Unassembled WGS sequence"/>
</dbReference>
<gene>
    <name evidence="6" type="primary">20214989</name>
    <name evidence="5" type="ORF">HELRODRAFT_74267</name>
</gene>
<dbReference type="InParanoid" id="T1G1P1"/>
<dbReference type="PROSITE" id="PS50841">
    <property type="entry name" value="DIX"/>
    <property type="match status" value="1"/>
</dbReference>
<dbReference type="OMA" id="MWENKIL"/>
<dbReference type="InterPro" id="IPR038207">
    <property type="entry name" value="DIX_dom_sf"/>
</dbReference>
<dbReference type="SUPFAM" id="SSF54236">
    <property type="entry name" value="Ubiquitin-like"/>
    <property type="match status" value="1"/>
</dbReference>
<name>T1G1P1_HELRO</name>
<dbReference type="Gene3D" id="2.40.240.130">
    <property type="match status" value="1"/>
</dbReference>
<accession>T1G1P1</accession>
<sequence>MTATSTTAVNQTTTSTKSSSSSSSVVGVNSTVVGYYFCDESIPYRTTVPGRRVTLGQFKQLINKKGNFRYFFKTACSDFDDGVVHEEVTDDDQIVPMWENKILCRVKLTK</sequence>
<dbReference type="GO" id="GO:0016055">
    <property type="term" value="P:Wnt signaling pathway"/>
    <property type="evidence" value="ECO:0007669"/>
    <property type="project" value="UniProtKB-KW"/>
</dbReference>
<dbReference type="PANTHER" id="PTHR46102:SF2">
    <property type="entry name" value="AXIN"/>
    <property type="match status" value="1"/>
</dbReference>
<dbReference type="InterPro" id="IPR043581">
    <property type="entry name" value="Axin-like"/>
</dbReference>
<dbReference type="EnsemblMetazoa" id="HelroT74267">
    <property type="protein sequence ID" value="HelroP74267"/>
    <property type="gene ID" value="HelroG74267"/>
</dbReference>
<dbReference type="STRING" id="6412.T1G1P1"/>
<dbReference type="GeneID" id="20214989"/>
<protein>
    <recommendedName>
        <fullName evidence="4">DIX domain-containing protein</fullName>
    </recommendedName>
</protein>
<reference evidence="5 7" key="2">
    <citation type="journal article" date="2013" name="Nature">
        <title>Insights into bilaterian evolution from three spiralian genomes.</title>
        <authorList>
            <person name="Simakov O."/>
            <person name="Marletaz F."/>
            <person name="Cho S.J."/>
            <person name="Edsinger-Gonzales E."/>
            <person name="Havlak P."/>
            <person name="Hellsten U."/>
            <person name="Kuo D.H."/>
            <person name="Larsson T."/>
            <person name="Lv J."/>
            <person name="Arendt D."/>
            <person name="Savage R."/>
            <person name="Osoegawa K."/>
            <person name="de Jong P."/>
            <person name="Grimwood J."/>
            <person name="Chapman J.A."/>
            <person name="Shapiro H."/>
            <person name="Aerts A."/>
            <person name="Otillar R.P."/>
            <person name="Terry A.Y."/>
            <person name="Boore J.L."/>
            <person name="Grigoriev I.V."/>
            <person name="Lindberg D.R."/>
            <person name="Seaver E.C."/>
            <person name="Weisblat D.A."/>
            <person name="Putnam N.H."/>
            <person name="Rokhsar D.S."/>
        </authorList>
    </citation>
    <scope>NUCLEOTIDE SEQUENCE</scope>
</reference>